<dbReference type="AlphaFoldDB" id="A0A8B9YBR1"/>
<keyword evidence="2" id="KW-1185">Reference proteome</keyword>
<sequence>FKYRALPRLFSSLKVQRNQIMAQMLMLVRYLNYYTDFQLVTAVLQRANSKPVNLYIF</sequence>
<dbReference type="Proteomes" id="UP000694520">
    <property type="component" value="Chromosome 15"/>
</dbReference>
<reference evidence="1" key="3">
    <citation type="submission" date="2025-09" db="UniProtKB">
        <authorList>
            <consortium name="Ensembl"/>
        </authorList>
    </citation>
    <scope>IDENTIFICATION</scope>
</reference>
<protein>
    <submittedName>
        <fullName evidence="1">Uncharacterized protein</fullName>
    </submittedName>
</protein>
<evidence type="ECO:0000313" key="2">
    <source>
        <dbReference type="Proteomes" id="UP000694520"/>
    </source>
</evidence>
<reference evidence="1" key="1">
    <citation type="submission" date="2019-05" db="EMBL/GenBank/DDBJ databases">
        <authorList>
            <person name="Zhang S."/>
            <person name="Liu J."/>
        </authorList>
    </citation>
    <scope>NUCLEOTIDE SEQUENCE [LARGE SCALE GENOMIC DNA]</scope>
</reference>
<accession>A0A8B9YBR1</accession>
<reference evidence="1" key="2">
    <citation type="submission" date="2025-08" db="UniProtKB">
        <authorList>
            <consortium name="Ensembl"/>
        </authorList>
    </citation>
    <scope>IDENTIFICATION</scope>
</reference>
<organism evidence="1 2">
    <name type="scientific">Bos mutus grunniens</name>
    <name type="common">Wild yak</name>
    <name type="synonym">Bos grunniens</name>
    <dbReference type="NCBI Taxonomy" id="30521"/>
    <lineage>
        <taxon>Eukaryota</taxon>
        <taxon>Metazoa</taxon>
        <taxon>Chordata</taxon>
        <taxon>Craniata</taxon>
        <taxon>Vertebrata</taxon>
        <taxon>Euteleostomi</taxon>
        <taxon>Mammalia</taxon>
        <taxon>Eutheria</taxon>
        <taxon>Laurasiatheria</taxon>
        <taxon>Artiodactyla</taxon>
        <taxon>Ruminantia</taxon>
        <taxon>Pecora</taxon>
        <taxon>Bovidae</taxon>
        <taxon>Bovinae</taxon>
        <taxon>Bos</taxon>
    </lineage>
</organism>
<proteinExistence type="predicted"/>
<dbReference type="GeneTree" id="ENSGT00990000212850"/>
<dbReference type="Ensembl" id="ENSBGRT00000039688.1">
    <property type="protein sequence ID" value="ENSBGRP00000034325.1"/>
    <property type="gene ID" value="ENSBGRG00000021495.1"/>
</dbReference>
<name>A0A8B9YBR1_BOSMU</name>
<evidence type="ECO:0000313" key="1">
    <source>
        <dbReference type="Ensembl" id="ENSBGRP00000034325.1"/>
    </source>
</evidence>